<accession>A0A5A8CW21</accession>
<name>A0A5A8CW21_CAFRO</name>
<dbReference type="Proteomes" id="UP000323011">
    <property type="component" value="Unassembled WGS sequence"/>
</dbReference>
<evidence type="ECO:0000313" key="5">
    <source>
        <dbReference type="Proteomes" id="UP000323011"/>
    </source>
</evidence>
<evidence type="ECO:0000256" key="1">
    <source>
        <dbReference type="SAM" id="MobiDB-lite"/>
    </source>
</evidence>
<reference evidence="5 6" key="1">
    <citation type="submission" date="2019-07" db="EMBL/GenBank/DDBJ databases">
        <title>Genomes of Cafeteria roenbergensis.</title>
        <authorList>
            <person name="Fischer M.G."/>
            <person name="Hackl T."/>
            <person name="Roman M."/>
        </authorList>
    </citation>
    <scope>NUCLEOTIDE SEQUENCE [LARGE SCALE GENOMIC DNA]</scope>
    <source>
        <strain evidence="2 5">BVI</strain>
        <strain evidence="4 7">Cflag</strain>
        <strain evidence="3 6">RCC970-E3</strain>
    </source>
</reference>
<dbReference type="AlphaFoldDB" id="A0A5A8CW21"/>
<protein>
    <recommendedName>
        <fullName evidence="8">Tubulin-specific chaperone A</fullName>
    </recommendedName>
</protein>
<evidence type="ECO:0000313" key="6">
    <source>
        <dbReference type="Proteomes" id="UP000324907"/>
    </source>
</evidence>
<dbReference type="EMBL" id="VLTM01000001">
    <property type="protein sequence ID" value="KAA0169077.1"/>
    <property type="molecule type" value="Genomic_DNA"/>
</dbReference>
<organism evidence="2 5">
    <name type="scientific">Cafeteria roenbergensis</name>
    <name type="common">Marine flagellate</name>
    <dbReference type="NCBI Taxonomy" id="33653"/>
    <lineage>
        <taxon>Eukaryota</taxon>
        <taxon>Sar</taxon>
        <taxon>Stramenopiles</taxon>
        <taxon>Bigyra</taxon>
        <taxon>Opalozoa</taxon>
        <taxon>Bicosoecida</taxon>
        <taxon>Cafeteriaceae</taxon>
        <taxon>Cafeteria</taxon>
    </lineage>
</organism>
<dbReference type="Proteomes" id="UP000325113">
    <property type="component" value="Unassembled WGS sequence"/>
</dbReference>
<gene>
    <name evidence="3" type="ORF">FNF28_02473</name>
    <name evidence="2" type="ORF">FNF29_00587</name>
    <name evidence="4" type="ORF">FNF31_00237</name>
</gene>
<keyword evidence="5" id="KW-1185">Reference proteome</keyword>
<dbReference type="EMBL" id="VLTN01000002">
    <property type="protein sequence ID" value="KAA0157235.1"/>
    <property type="molecule type" value="Genomic_DNA"/>
</dbReference>
<comment type="caution">
    <text evidence="2">The sequence shown here is derived from an EMBL/GenBank/DDBJ whole genome shotgun (WGS) entry which is preliminary data.</text>
</comment>
<evidence type="ECO:0008006" key="8">
    <source>
        <dbReference type="Google" id="ProtNLM"/>
    </source>
</evidence>
<sequence length="82" mass="8864">MSYSAVDDVAADTARATAGESRSDIRKRRLVCAYDDLVVAISQANLAKGKAEFSKDQEAELVLARAALENAEADLRRMGFLS</sequence>
<evidence type="ECO:0000313" key="4">
    <source>
        <dbReference type="EMBL" id="KAA0169077.1"/>
    </source>
</evidence>
<feature type="region of interest" description="Disordered" evidence="1">
    <location>
        <begin position="1"/>
        <end position="23"/>
    </location>
</feature>
<evidence type="ECO:0000313" key="7">
    <source>
        <dbReference type="Proteomes" id="UP000325113"/>
    </source>
</evidence>
<evidence type="ECO:0000313" key="3">
    <source>
        <dbReference type="EMBL" id="KAA0168313.1"/>
    </source>
</evidence>
<dbReference type="Proteomes" id="UP000324907">
    <property type="component" value="Unassembled WGS sequence"/>
</dbReference>
<dbReference type="EMBL" id="VLTL01000028">
    <property type="protein sequence ID" value="KAA0168313.1"/>
    <property type="molecule type" value="Genomic_DNA"/>
</dbReference>
<proteinExistence type="predicted"/>
<evidence type="ECO:0000313" key="2">
    <source>
        <dbReference type="EMBL" id="KAA0157235.1"/>
    </source>
</evidence>
<feature type="compositionally biased region" description="Low complexity" evidence="1">
    <location>
        <begin position="1"/>
        <end position="18"/>
    </location>
</feature>